<comment type="caution">
    <text evidence="3">The sequence shown here is derived from an EMBL/GenBank/DDBJ whole genome shotgun (WGS) entry which is preliminary data.</text>
</comment>
<dbReference type="Proteomes" id="UP001560019">
    <property type="component" value="Unassembled WGS sequence"/>
</dbReference>
<feature type="region of interest" description="Disordered" evidence="1">
    <location>
        <begin position="239"/>
        <end position="308"/>
    </location>
</feature>
<feature type="compositionally biased region" description="Basic and acidic residues" evidence="1">
    <location>
        <begin position="274"/>
        <end position="286"/>
    </location>
</feature>
<evidence type="ECO:0000313" key="3">
    <source>
        <dbReference type="EMBL" id="MEX5727135.1"/>
    </source>
</evidence>
<evidence type="ECO:0000313" key="4">
    <source>
        <dbReference type="Proteomes" id="UP001560019"/>
    </source>
</evidence>
<feature type="compositionally biased region" description="Basic and acidic residues" evidence="1">
    <location>
        <begin position="248"/>
        <end position="258"/>
    </location>
</feature>
<accession>A0ABV3XQS2</accession>
<reference evidence="3 4" key="1">
    <citation type="submission" date="2024-06" db="EMBL/GenBank/DDBJ databases">
        <title>Genome of Rhodovulum iodosum, a marine photoferrotroph.</title>
        <authorList>
            <person name="Bianchini G."/>
            <person name="Nikeleit V."/>
            <person name="Kappler A."/>
            <person name="Bryce C."/>
            <person name="Sanchez-Baracaldo P."/>
        </authorList>
    </citation>
    <scope>NUCLEOTIDE SEQUENCE [LARGE SCALE GENOMIC DNA]</scope>
    <source>
        <strain evidence="3 4">UT/N1</strain>
    </source>
</reference>
<dbReference type="Pfam" id="PF00350">
    <property type="entry name" value="Dynamin_N"/>
    <property type="match status" value="1"/>
</dbReference>
<dbReference type="Gene3D" id="3.40.50.300">
    <property type="entry name" value="P-loop containing nucleotide triphosphate hydrolases"/>
    <property type="match status" value="1"/>
</dbReference>
<evidence type="ECO:0000259" key="2">
    <source>
        <dbReference type="Pfam" id="PF00350"/>
    </source>
</evidence>
<dbReference type="InterPro" id="IPR027417">
    <property type="entry name" value="P-loop_NTPase"/>
</dbReference>
<sequence length="308" mass="33776">MTHDQARIGDPFGVAARKPTIAIMGEFSAGKSTLSNLLIGASPLPVKVTATQLPPVRMSYGTEPAFREDFARARTPLDLDRIAEIEPSETRLIQLYREADILDLCHLIDMPGISDPNMSLDQWQDVLDEADGVIWCTHATQAWRQSEAAVWGSMDPELFDKSLLLVTRFDKLLNEHDQARVMSRVRHETEGLFSDCLPVSLTRAMAGREDEAEWMESGAEAFSERFVDLLNSLSGLAAPASAPRRAAARPDADSDDQRPATGSVQPKRVQPRRVARDGARPVRPERPTQAPAAARIGTAFDTGGSDGF</sequence>
<name>A0ABV3XQS2_9RHOB</name>
<dbReference type="SUPFAM" id="SSF52540">
    <property type="entry name" value="P-loop containing nucleoside triphosphate hydrolases"/>
    <property type="match status" value="1"/>
</dbReference>
<dbReference type="RefSeq" id="WP_245972398.1">
    <property type="nucleotide sequence ID" value="NZ_JBEHHI010000001.1"/>
</dbReference>
<evidence type="ECO:0000256" key="1">
    <source>
        <dbReference type="SAM" id="MobiDB-lite"/>
    </source>
</evidence>
<gene>
    <name evidence="3" type="ORF">Ga0609869_000488</name>
</gene>
<organism evidence="3 4">
    <name type="scientific">Rhodovulum iodosum</name>
    <dbReference type="NCBI Taxonomy" id="68291"/>
    <lineage>
        <taxon>Bacteria</taxon>
        <taxon>Pseudomonadati</taxon>
        <taxon>Pseudomonadota</taxon>
        <taxon>Alphaproteobacteria</taxon>
        <taxon>Rhodobacterales</taxon>
        <taxon>Paracoccaceae</taxon>
        <taxon>Rhodovulum</taxon>
    </lineage>
</organism>
<protein>
    <recommendedName>
        <fullName evidence="2">Dynamin N-terminal domain-containing protein</fullName>
    </recommendedName>
</protein>
<proteinExistence type="predicted"/>
<dbReference type="EMBL" id="JBEHHI010000001">
    <property type="protein sequence ID" value="MEX5727135.1"/>
    <property type="molecule type" value="Genomic_DNA"/>
</dbReference>
<dbReference type="InterPro" id="IPR045063">
    <property type="entry name" value="Dynamin_N"/>
</dbReference>
<feature type="domain" description="Dynamin N-terminal" evidence="2">
    <location>
        <begin position="21"/>
        <end position="148"/>
    </location>
</feature>
<keyword evidence="4" id="KW-1185">Reference proteome</keyword>